<accession>A0AAD3D8A9</accession>
<dbReference type="Pfam" id="PF00848">
    <property type="entry name" value="Ring_hydroxyl_A"/>
    <property type="match status" value="1"/>
</dbReference>
<keyword evidence="11" id="KW-0411">Iron-sulfur</keyword>
<evidence type="ECO:0000256" key="1">
    <source>
        <dbReference type="ARBA" id="ARBA00001962"/>
    </source>
</evidence>
<organism evidence="14 15">
    <name type="scientific">Chaetoceros tenuissimus</name>
    <dbReference type="NCBI Taxonomy" id="426638"/>
    <lineage>
        <taxon>Eukaryota</taxon>
        <taxon>Sar</taxon>
        <taxon>Stramenopiles</taxon>
        <taxon>Ochrophyta</taxon>
        <taxon>Bacillariophyta</taxon>
        <taxon>Coscinodiscophyceae</taxon>
        <taxon>Chaetocerotophycidae</taxon>
        <taxon>Chaetocerotales</taxon>
        <taxon>Chaetocerotaceae</taxon>
        <taxon>Chaetoceros</taxon>
    </lineage>
</organism>
<evidence type="ECO:0000256" key="3">
    <source>
        <dbReference type="ARBA" id="ARBA00004866"/>
    </source>
</evidence>
<comment type="caution">
    <text evidence="14">The sequence shown here is derived from an EMBL/GenBank/DDBJ whole genome shotgun (WGS) entry which is preliminary data.</text>
</comment>
<dbReference type="Gene3D" id="2.102.10.10">
    <property type="entry name" value="Rieske [2Fe-2S] iron-sulphur domain"/>
    <property type="match status" value="1"/>
</dbReference>
<dbReference type="InterPro" id="IPR017941">
    <property type="entry name" value="Rieske_2Fe-2S"/>
</dbReference>
<evidence type="ECO:0000256" key="5">
    <source>
        <dbReference type="ARBA" id="ARBA00012763"/>
    </source>
</evidence>
<dbReference type="Pfam" id="PF00355">
    <property type="entry name" value="Rieske"/>
    <property type="match status" value="1"/>
</dbReference>
<dbReference type="PANTHER" id="PTHR43756:SF5">
    <property type="entry name" value="CHOLINE MONOOXYGENASE, CHLOROPLASTIC"/>
    <property type="match status" value="1"/>
</dbReference>
<dbReference type="InterPro" id="IPR015879">
    <property type="entry name" value="Ring_hydroxy_dOase_asu_C_dom"/>
</dbReference>
<evidence type="ECO:0000256" key="8">
    <source>
        <dbReference type="ARBA" id="ARBA00022723"/>
    </source>
</evidence>
<comment type="catalytic activity">
    <reaction evidence="12">
        <text>choline + 2 reduced [2Fe-2S]-[ferredoxin] + O2 + 2 H(+) = betaine aldehyde hydrate + 2 oxidized [2Fe-2S]-[ferredoxin] + H2O</text>
        <dbReference type="Rhea" id="RHEA:17769"/>
        <dbReference type="Rhea" id="RHEA-COMP:10000"/>
        <dbReference type="Rhea" id="RHEA-COMP:10001"/>
        <dbReference type="ChEBI" id="CHEBI:15354"/>
        <dbReference type="ChEBI" id="CHEBI:15377"/>
        <dbReference type="ChEBI" id="CHEBI:15378"/>
        <dbReference type="ChEBI" id="CHEBI:15379"/>
        <dbReference type="ChEBI" id="CHEBI:15870"/>
        <dbReference type="ChEBI" id="CHEBI:33737"/>
        <dbReference type="ChEBI" id="CHEBI:33738"/>
        <dbReference type="EC" id="1.14.15.7"/>
    </reaction>
</comment>
<keyword evidence="10" id="KW-0408">Iron</keyword>
<evidence type="ECO:0000256" key="12">
    <source>
        <dbReference type="ARBA" id="ARBA00049097"/>
    </source>
</evidence>
<dbReference type="Proteomes" id="UP001054902">
    <property type="component" value="Unassembled WGS sequence"/>
</dbReference>
<protein>
    <recommendedName>
        <fullName evidence="6">Choline monooxygenase, chloroplastic</fullName>
        <ecNumber evidence="5">1.14.15.7</ecNumber>
    </recommendedName>
</protein>
<dbReference type="GO" id="GO:0005506">
    <property type="term" value="F:iron ion binding"/>
    <property type="evidence" value="ECO:0007669"/>
    <property type="project" value="InterPro"/>
</dbReference>
<evidence type="ECO:0000313" key="15">
    <source>
        <dbReference type="Proteomes" id="UP001054902"/>
    </source>
</evidence>
<dbReference type="InterPro" id="IPR036922">
    <property type="entry name" value="Rieske_2Fe-2S_sf"/>
</dbReference>
<dbReference type="InterPro" id="IPR001663">
    <property type="entry name" value="Rng_hydr_dOase-A"/>
</dbReference>
<dbReference type="SUPFAM" id="SSF50022">
    <property type="entry name" value="ISP domain"/>
    <property type="match status" value="1"/>
</dbReference>
<keyword evidence="15" id="KW-1185">Reference proteome</keyword>
<feature type="domain" description="Rieske" evidence="13">
    <location>
        <begin position="51"/>
        <end position="164"/>
    </location>
</feature>
<keyword evidence="7" id="KW-0001">2Fe-2S</keyword>
<evidence type="ECO:0000256" key="4">
    <source>
        <dbReference type="ARBA" id="ARBA00010848"/>
    </source>
</evidence>
<comment type="function">
    <text evidence="2">Catalyzes the first step of the osmoprotectant glycine betaine synthesis.</text>
</comment>
<evidence type="ECO:0000256" key="11">
    <source>
        <dbReference type="ARBA" id="ARBA00023014"/>
    </source>
</evidence>
<evidence type="ECO:0000256" key="10">
    <source>
        <dbReference type="ARBA" id="ARBA00023004"/>
    </source>
</evidence>
<comment type="cofactor">
    <cofactor evidence="1">
        <name>Fe cation</name>
        <dbReference type="ChEBI" id="CHEBI:24875"/>
    </cofactor>
</comment>
<gene>
    <name evidence="14" type="ORF">CTEN210_16187</name>
</gene>
<name>A0AAD3D8A9_9STRA</name>
<dbReference type="EC" id="1.14.15.7" evidence="5"/>
<evidence type="ECO:0000313" key="14">
    <source>
        <dbReference type="EMBL" id="GFH59711.1"/>
    </source>
</evidence>
<dbReference type="Gene3D" id="3.90.380.10">
    <property type="entry name" value="Naphthalene 1,2-dioxygenase Alpha Subunit, Chain A, domain 1"/>
    <property type="match status" value="1"/>
</dbReference>
<dbReference type="CDD" id="cd03469">
    <property type="entry name" value="Rieske_RO_Alpha_N"/>
    <property type="match status" value="1"/>
</dbReference>
<dbReference type="AlphaFoldDB" id="A0AAD3D8A9"/>
<evidence type="ECO:0000259" key="13">
    <source>
        <dbReference type="PROSITE" id="PS51296"/>
    </source>
</evidence>
<dbReference type="PANTHER" id="PTHR43756">
    <property type="entry name" value="CHOLINE MONOOXYGENASE, CHLOROPLASTIC"/>
    <property type="match status" value="1"/>
</dbReference>
<comment type="similarity">
    <text evidence="4">Belongs to the choline monooxygenase family.</text>
</comment>
<proteinExistence type="inferred from homology"/>
<dbReference type="SUPFAM" id="SSF55961">
    <property type="entry name" value="Bet v1-like"/>
    <property type="match status" value="1"/>
</dbReference>
<keyword evidence="9" id="KW-0560">Oxidoreductase</keyword>
<evidence type="ECO:0000256" key="9">
    <source>
        <dbReference type="ARBA" id="ARBA00023002"/>
    </source>
</evidence>
<comment type="pathway">
    <text evidence="3">Amine and polyamine biosynthesis; betaine biosynthesis via choline pathway; betaine aldehyde from choline (monooxygenase route): step 1/1.</text>
</comment>
<reference evidence="14 15" key="1">
    <citation type="journal article" date="2021" name="Sci. Rep.">
        <title>The genome of the diatom Chaetoceros tenuissimus carries an ancient integrated fragment of an extant virus.</title>
        <authorList>
            <person name="Hongo Y."/>
            <person name="Kimura K."/>
            <person name="Takaki Y."/>
            <person name="Yoshida Y."/>
            <person name="Baba S."/>
            <person name="Kobayashi G."/>
            <person name="Nagasaki K."/>
            <person name="Hano T."/>
            <person name="Tomaru Y."/>
        </authorList>
    </citation>
    <scope>NUCLEOTIDE SEQUENCE [LARGE SCALE GENOMIC DNA]</scope>
    <source>
        <strain evidence="14 15">NIES-3715</strain>
    </source>
</reference>
<sequence length="396" mass="45178">MKGKWMHSVHKRLATHLSCTSSPDVTKEVYRCRPWDLYHSTKRNKIPGMFPHFVLPSCLLPNGYISSQTYNGKPILLYRDSESGTVKAFLNKCRHRGAQLVGAHTTVKLKSRAIVCPYHAWTYDIRDGSLKRIPGEAEAFSCVKKEDHGLIPLSCKEVAGGIWVYGDAMKEVEDFSEHKQVHIEIEELLDLSAESFSMGRMVGTKEWEIDANWQISVETFLESYHVPSLHKNTLNIVTQANNKTVPMVTDHLDGCDIRMTVPLQNFDATLYEENAKSFVEQFLSSTTTTYFLFPNVSITLTKRFAFFMSIAPRHDDVSKSKISAWAITYNDHEEQMNLCQRDLEGVVNGVEEDWDCVEKIFKNLSKDQISIYGSYEGNNIKFLNDVKNIATHFVNT</sequence>
<evidence type="ECO:0000256" key="7">
    <source>
        <dbReference type="ARBA" id="ARBA00022714"/>
    </source>
</evidence>
<evidence type="ECO:0000256" key="2">
    <source>
        <dbReference type="ARBA" id="ARBA00002149"/>
    </source>
</evidence>
<keyword evidence="8" id="KW-0479">Metal-binding</keyword>
<evidence type="ECO:0000256" key="6">
    <source>
        <dbReference type="ARBA" id="ARBA00014931"/>
    </source>
</evidence>
<dbReference type="GO" id="GO:0019133">
    <property type="term" value="F:choline monooxygenase activity"/>
    <property type="evidence" value="ECO:0007669"/>
    <property type="project" value="UniProtKB-EC"/>
</dbReference>
<dbReference type="PROSITE" id="PS51296">
    <property type="entry name" value="RIESKE"/>
    <property type="match status" value="1"/>
</dbReference>
<dbReference type="GO" id="GO:0051537">
    <property type="term" value="F:2 iron, 2 sulfur cluster binding"/>
    <property type="evidence" value="ECO:0007669"/>
    <property type="project" value="UniProtKB-KW"/>
</dbReference>
<dbReference type="EMBL" id="BLLK01000069">
    <property type="protein sequence ID" value="GFH59711.1"/>
    <property type="molecule type" value="Genomic_DNA"/>
</dbReference>